<keyword evidence="1" id="KW-0808">Transferase</keyword>
<dbReference type="KEGG" id="kqi:F1D05_13285"/>
<name>A0A7G6WXJ0_9ACTN</name>
<evidence type="ECO:0000313" key="1">
    <source>
        <dbReference type="EMBL" id="QNE18705.1"/>
    </source>
</evidence>
<dbReference type="SUPFAM" id="SSF53335">
    <property type="entry name" value="S-adenosyl-L-methionine-dependent methyltransferases"/>
    <property type="match status" value="1"/>
</dbReference>
<dbReference type="NCBIfam" id="TIGR04096">
    <property type="entry name" value="dnd_rel_methyl"/>
    <property type="match status" value="1"/>
</dbReference>
<dbReference type="AlphaFoldDB" id="A0A7G6WXJ0"/>
<accession>A0A7G6WXJ0</accession>
<dbReference type="Proteomes" id="UP000515563">
    <property type="component" value="Chromosome"/>
</dbReference>
<dbReference type="GO" id="GO:0032259">
    <property type="term" value="P:methylation"/>
    <property type="evidence" value="ECO:0007669"/>
    <property type="project" value="UniProtKB-KW"/>
</dbReference>
<gene>
    <name evidence="1" type="ORF">F1D05_13285</name>
</gene>
<dbReference type="InterPro" id="IPR029063">
    <property type="entry name" value="SAM-dependent_MTases_sf"/>
</dbReference>
<reference evidence="2" key="1">
    <citation type="submission" date="2019-09" db="EMBL/GenBank/DDBJ databases">
        <title>Antimicrobial potential of Antarctic Bacteria.</title>
        <authorList>
            <person name="Benaud N."/>
            <person name="Edwards R.J."/>
            <person name="Ferrari B.C."/>
        </authorList>
    </citation>
    <scope>NUCLEOTIDE SEQUENCE [LARGE SCALE GENOMIC DNA]</scope>
    <source>
        <strain evidence="2">SPB151</strain>
    </source>
</reference>
<reference evidence="1 2" key="2">
    <citation type="journal article" date="2020" name="Microbiol. Resour. Announc.">
        <title>Antarctic desert soil bacteria exhibit high novel natural product potential, evaluated through long-read genome sequencing and comparative genomics.</title>
        <authorList>
            <person name="Benaud N."/>
            <person name="Edwards R.J."/>
            <person name="Amos T.G."/>
            <person name="D'Agostino P.M."/>
            <person name="Gutierrez-Chavez C."/>
            <person name="Montgomery K."/>
            <person name="Nicetic I."/>
            <person name="Ferrari B.C."/>
        </authorList>
    </citation>
    <scope>NUCLEOTIDE SEQUENCE [LARGE SCALE GENOMIC DNA]</scope>
    <source>
        <strain evidence="1 2">SPB151</strain>
    </source>
</reference>
<protein>
    <submittedName>
        <fullName evidence="1">DNA phosphorothioation-associated putative methyltransferase</fullName>
    </submittedName>
</protein>
<sequence length="470" mass="52858">MSRSAISRPIATVLSDQLLAESMTVFDYGCGRGGDVRSLNALGFRVDGWDPAHRPNVERRAADVVNLGYVVNVIEDPIERANTLRSAWDLARRLLVVSARLVWESRDLVGIPMGDGLVTKTGTFQKFFQQSELADWIRQALEVEPVAAAPGIFYVFRDAADEQQFLARRVYSYRPRMRVDPHQMYEKYSDILAPIMSFLSGHGRPPRKGELSADDERLVIDALGTIGRGTQLIRQVTDADYWEQVARQRRAELLIYVALSRFGRRPRLTQLGTTLARDIKAHFSTYREACLQADRLLYGAGDQTMIYLPARGSSVGKQTPTSLYVHRSALAQLPPLLQVYEGCARVLCGTIEQANLIKLSVTDPQVSYLVYPRFDRDAHPTLAAAITVNLKKLSVDWRNYTRSDNPPLLHRKEEFVGADDPRRPLYERLTRAEVRAGLYEQPSSIGTLVGWQSTMAKAGVTVQGHRLKRS</sequence>
<evidence type="ECO:0000313" key="2">
    <source>
        <dbReference type="Proteomes" id="UP000515563"/>
    </source>
</evidence>
<organism evidence="1 2">
    <name type="scientific">Kribbella qitaiheensis</name>
    <dbReference type="NCBI Taxonomy" id="1544730"/>
    <lineage>
        <taxon>Bacteria</taxon>
        <taxon>Bacillati</taxon>
        <taxon>Actinomycetota</taxon>
        <taxon>Actinomycetes</taxon>
        <taxon>Propionibacteriales</taxon>
        <taxon>Kribbellaceae</taxon>
        <taxon>Kribbella</taxon>
    </lineage>
</organism>
<dbReference type="InterPro" id="IPR024019">
    <property type="entry name" value="CHP04096"/>
</dbReference>
<keyword evidence="2" id="KW-1185">Reference proteome</keyword>
<dbReference type="GO" id="GO:0008168">
    <property type="term" value="F:methyltransferase activity"/>
    <property type="evidence" value="ECO:0007669"/>
    <property type="project" value="UniProtKB-KW"/>
</dbReference>
<dbReference type="EMBL" id="CP043661">
    <property type="protein sequence ID" value="QNE18705.1"/>
    <property type="molecule type" value="Genomic_DNA"/>
</dbReference>
<proteinExistence type="predicted"/>
<keyword evidence="1" id="KW-0489">Methyltransferase</keyword>